<feature type="compositionally biased region" description="Polar residues" evidence="8">
    <location>
        <begin position="484"/>
        <end position="493"/>
    </location>
</feature>
<dbReference type="PaxDb" id="4097-A0A1S4AMI7"/>
<dbReference type="SUPFAM" id="SSF46689">
    <property type="entry name" value="Homeodomain-like"/>
    <property type="match status" value="1"/>
</dbReference>
<evidence type="ECO:0000256" key="8">
    <source>
        <dbReference type="SAM" id="MobiDB-lite"/>
    </source>
</evidence>
<keyword evidence="5" id="KW-0010">Activator</keyword>
<evidence type="ECO:0000259" key="9">
    <source>
        <dbReference type="PROSITE" id="PS50090"/>
    </source>
</evidence>
<dbReference type="GO" id="GO:0080092">
    <property type="term" value="P:regulation of pollen tube growth"/>
    <property type="evidence" value="ECO:0007669"/>
    <property type="project" value="UniProtKB-ARBA"/>
</dbReference>
<evidence type="ECO:0000256" key="2">
    <source>
        <dbReference type="ARBA" id="ARBA00022737"/>
    </source>
</evidence>
<evidence type="ECO:0000256" key="4">
    <source>
        <dbReference type="ARBA" id="ARBA00023125"/>
    </source>
</evidence>
<dbReference type="Proteomes" id="UP000790787">
    <property type="component" value="Chromosome 10"/>
</dbReference>
<feature type="domain" description="HTH myb-type" evidence="10">
    <location>
        <begin position="75"/>
        <end position="129"/>
    </location>
</feature>
<evidence type="ECO:0000256" key="5">
    <source>
        <dbReference type="ARBA" id="ARBA00023159"/>
    </source>
</evidence>
<dbReference type="SMART" id="SM00717">
    <property type="entry name" value="SANT"/>
    <property type="match status" value="2"/>
</dbReference>
<evidence type="ECO:0000256" key="3">
    <source>
        <dbReference type="ARBA" id="ARBA00023015"/>
    </source>
</evidence>
<feature type="region of interest" description="Disordered" evidence="8">
    <location>
        <begin position="1"/>
        <end position="29"/>
    </location>
</feature>
<dbReference type="OrthoDB" id="2143914at2759"/>
<dbReference type="GO" id="GO:0010597">
    <property type="term" value="P:green leaf volatile biosynthetic process"/>
    <property type="evidence" value="ECO:0007669"/>
    <property type="project" value="UniProtKB-ARBA"/>
</dbReference>
<proteinExistence type="predicted"/>
<dbReference type="OMA" id="WYDERDG"/>
<feature type="compositionally biased region" description="Low complexity" evidence="8">
    <location>
        <begin position="142"/>
        <end position="157"/>
    </location>
</feature>
<dbReference type="PANTHER" id="PTHR47995:SF24">
    <property type="entry name" value="TRANSCRIPTION FACTOR RAX3"/>
    <property type="match status" value="1"/>
</dbReference>
<dbReference type="RefSeq" id="XP_016477937.2">
    <property type="nucleotide sequence ID" value="XM_016622451.2"/>
</dbReference>
<dbReference type="GO" id="GO:0005634">
    <property type="term" value="C:nucleus"/>
    <property type="evidence" value="ECO:0000318"/>
    <property type="project" value="GO_Central"/>
</dbReference>
<organism evidence="11 13">
    <name type="scientific">Nicotiana tabacum</name>
    <name type="common">Common tobacco</name>
    <dbReference type="NCBI Taxonomy" id="4097"/>
    <lineage>
        <taxon>Eukaryota</taxon>
        <taxon>Viridiplantae</taxon>
        <taxon>Streptophyta</taxon>
        <taxon>Embryophyta</taxon>
        <taxon>Tracheophyta</taxon>
        <taxon>Spermatophyta</taxon>
        <taxon>Magnoliopsida</taxon>
        <taxon>eudicotyledons</taxon>
        <taxon>Gunneridae</taxon>
        <taxon>Pentapetalae</taxon>
        <taxon>asterids</taxon>
        <taxon>lamiids</taxon>
        <taxon>Solanales</taxon>
        <taxon>Solanaceae</taxon>
        <taxon>Nicotianoideae</taxon>
        <taxon>Nicotianeae</taxon>
        <taxon>Nicotiana</taxon>
    </lineage>
</organism>
<dbReference type="FunFam" id="1.10.10.60:FF:000404">
    <property type="entry name" value="Transcription factor MYB97"/>
    <property type="match status" value="1"/>
</dbReference>
<sequence>MAPDDRGTKVSSGGGRTGGTSRQALKKGPWTATEDAILMEYVKKHGEGNWNAVQRNSGLMRCGKSCRLRWANHLRPNLKKGAFSPEEERIIIELHAKFGNKWARMAAQLPGRTDNEIKNYWNTRLKRRQRAGLPLYPQELQQQNQQENNQHQSLLSSPYDPKRATYNNNNPPSFSLLDIFNPSTMKPSITQQFPLSNNTIFQDPPKGISLTLPSSIRNSQFSSLPTSVPNNNFGHGLSNSMPVPVPVPSFQNNYPSFNNFTTRPFTGNIHSNPNELISGIGGINNINYPSRQSSIPVTASSSENTGSDFGSSDANNYANVAGLSRGNSGLLEDLLEESQTLTTRTVKIEDQNNNLDLKEEEADYKGKSLWEDYGLVEEDGEEAILTEESVYSFAHGVDVTLNSNSESSSPDPNLSSGKLEKEVSLQGINQVDDDIMCLLDNFPLAVPVPNWYDERDGKNNSNGQLSNVTNGDNKAENQAEDSNKSQVVTNSGPRNHDWELGGCCWNNMPSFC</sequence>
<comment type="subcellular location">
    <subcellularLocation>
        <location evidence="1">Nucleus</location>
    </subcellularLocation>
</comment>
<dbReference type="InterPro" id="IPR017930">
    <property type="entry name" value="Myb_dom"/>
</dbReference>
<dbReference type="GO" id="GO:0090406">
    <property type="term" value="C:pollen tube"/>
    <property type="evidence" value="ECO:0007669"/>
    <property type="project" value="UniProtKB-ARBA"/>
</dbReference>
<feature type="compositionally biased region" description="Basic and acidic residues" evidence="8">
    <location>
        <begin position="473"/>
        <end position="483"/>
    </location>
</feature>
<evidence type="ECO:0000259" key="10">
    <source>
        <dbReference type="PROSITE" id="PS51294"/>
    </source>
</evidence>
<keyword evidence="11" id="KW-1185">Reference proteome</keyword>
<keyword evidence="4" id="KW-0238">DNA-binding</keyword>
<dbReference type="AlphaFoldDB" id="A0A1S4AMI7"/>
<dbReference type="InterPro" id="IPR001005">
    <property type="entry name" value="SANT/Myb"/>
</dbReference>
<keyword evidence="6" id="KW-0804">Transcription</keyword>
<feature type="domain" description="Myb-like" evidence="9">
    <location>
        <begin position="22"/>
        <end position="74"/>
    </location>
</feature>
<dbReference type="GO" id="GO:0003700">
    <property type="term" value="F:DNA-binding transcription factor activity"/>
    <property type="evidence" value="ECO:0000318"/>
    <property type="project" value="GO_Central"/>
</dbReference>
<feature type="domain" description="HTH myb-type" evidence="10">
    <location>
        <begin position="22"/>
        <end position="74"/>
    </location>
</feature>
<evidence type="ECO:0000256" key="7">
    <source>
        <dbReference type="ARBA" id="ARBA00023242"/>
    </source>
</evidence>
<feature type="region of interest" description="Disordered" evidence="8">
    <location>
        <begin position="453"/>
        <end position="493"/>
    </location>
</feature>
<feature type="domain" description="Myb-like" evidence="9">
    <location>
        <begin position="75"/>
        <end position="125"/>
    </location>
</feature>
<reference evidence="11" key="1">
    <citation type="journal article" date="2014" name="Nat. Commun.">
        <title>The tobacco genome sequence and its comparison with those of tomato and potato.</title>
        <authorList>
            <person name="Sierro N."/>
            <person name="Battey J.N."/>
            <person name="Ouadi S."/>
            <person name="Bakaher N."/>
            <person name="Bovet L."/>
            <person name="Willig A."/>
            <person name="Goepfert S."/>
            <person name="Peitsch M.C."/>
            <person name="Ivanov N.V."/>
        </authorList>
    </citation>
    <scope>NUCLEOTIDE SEQUENCE [LARGE SCALE GENOMIC DNA]</scope>
</reference>
<gene>
    <name evidence="12 13" type="primary">LOC107799340</name>
</gene>
<dbReference type="GO" id="GO:0000976">
    <property type="term" value="F:transcription cis-regulatory region binding"/>
    <property type="evidence" value="ECO:0007669"/>
    <property type="project" value="UniProtKB-ARBA"/>
</dbReference>
<dbReference type="PANTHER" id="PTHR47995">
    <property type="entry name" value="TRANSCRIPTION FACTOR MYB33-RELATED"/>
    <property type="match status" value="1"/>
</dbReference>
<evidence type="ECO:0000313" key="11">
    <source>
        <dbReference type="Proteomes" id="UP000790787"/>
    </source>
</evidence>
<dbReference type="GO" id="GO:0048235">
    <property type="term" value="P:pollen sperm cell differentiation"/>
    <property type="evidence" value="ECO:0007669"/>
    <property type="project" value="UniProtKB-ARBA"/>
</dbReference>
<evidence type="ECO:0000256" key="1">
    <source>
        <dbReference type="ARBA" id="ARBA00004123"/>
    </source>
</evidence>
<dbReference type="CDD" id="cd00167">
    <property type="entry name" value="SANT"/>
    <property type="match status" value="2"/>
</dbReference>
<keyword evidence="7" id="KW-0539">Nucleus</keyword>
<protein>
    <submittedName>
        <fullName evidence="12 13">Transcription factor MYB101-like</fullName>
    </submittedName>
</protein>
<dbReference type="RefSeq" id="XP_016477928.2">
    <property type="nucleotide sequence ID" value="XM_016622442.2"/>
</dbReference>
<dbReference type="PROSITE" id="PS50090">
    <property type="entry name" value="MYB_LIKE"/>
    <property type="match status" value="2"/>
</dbReference>
<dbReference type="GeneID" id="107799340"/>
<reference evidence="12 13" key="2">
    <citation type="submission" date="2025-08" db="UniProtKB">
        <authorList>
            <consortium name="RefSeq"/>
        </authorList>
    </citation>
    <scope>IDENTIFICATION</scope>
    <source>
        <tissue evidence="12 13">Leaf</tissue>
    </source>
</reference>
<dbReference type="PROSITE" id="PS51294">
    <property type="entry name" value="HTH_MYB"/>
    <property type="match status" value="2"/>
</dbReference>
<keyword evidence="3" id="KW-0805">Transcription regulation</keyword>
<dbReference type="Gene3D" id="1.10.10.60">
    <property type="entry name" value="Homeodomain-like"/>
    <property type="match status" value="2"/>
</dbReference>
<evidence type="ECO:0000313" key="12">
    <source>
        <dbReference type="RefSeq" id="XP_016477928.2"/>
    </source>
</evidence>
<feature type="compositionally biased region" description="Polar residues" evidence="8">
    <location>
        <begin position="459"/>
        <end position="472"/>
    </location>
</feature>
<evidence type="ECO:0000256" key="6">
    <source>
        <dbReference type="ARBA" id="ARBA00023163"/>
    </source>
</evidence>
<dbReference type="KEGG" id="nta:107799340"/>
<dbReference type="Pfam" id="PF00249">
    <property type="entry name" value="Myb_DNA-binding"/>
    <property type="match status" value="2"/>
</dbReference>
<dbReference type="FunFam" id="1.10.10.60:FF:000001">
    <property type="entry name" value="MYB-related transcription factor"/>
    <property type="match status" value="1"/>
</dbReference>
<feature type="region of interest" description="Disordered" evidence="8">
    <location>
        <begin position="142"/>
        <end position="170"/>
    </location>
</feature>
<dbReference type="InterPro" id="IPR009057">
    <property type="entry name" value="Homeodomain-like_sf"/>
</dbReference>
<keyword evidence="2" id="KW-0677">Repeat</keyword>
<name>A0A1S4AMI7_TOBAC</name>
<evidence type="ECO:0000313" key="13">
    <source>
        <dbReference type="RefSeq" id="XP_016477937.2"/>
    </source>
</evidence>
<dbReference type="GO" id="GO:0006355">
    <property type="term" value="P:regulation of DNA-templated transcription"/>
    <property type="evidence" value="ECO:0000318"/>
    <property type="project" value="GO_Central"/>
</dbReference>
<accession>A0A1S4AMI7</accession>